<feature type="transmembrane region" description="Helical" evidence="7">
    <location>
        <begin position="254"/>
        <end position="276"/>
    </location>
</feature>
<accession>A0A8J7FPQ1</accession>
<evidence type="ECO:0000313" key="9">
    <source>
        <dbReference type="EMBL" id="MBE9609929.1"/>
    </source>
</evidence>
<keyword evidence="10" id="KW-1185">Reference proteome</keyword>
<evidence type="ECO:0000259" key="8">
    <source>
        <dbReference type="PROSITE" id="PS50928"/>
    </source>
</evidence>
<dbReference type="Gene3D" id="1.10.3720.10">
    <property type="entry name" value="MetI-like"/>
    <property type="match status" value="1"/>
</dbReference>
<evidence type="ECO:0000256" key="2">
    <source>
        <dbReference type="ARBA" id="ARBA00022448"/>
    </source>
</evidence>
<dbReference type="PROSITE" id="PS50928">
    <property type="entry name" value="ABC_TM1"/>
    <property type="match status" value="1"/>
</dbReference>
<comment type="subcellular location">
    <subcellularLocation>
        <location evidence="1 7">Cell membrane</location>
        <topology evidence="1 7">Multi-pass membrane protein</topology>
    </subcellularLocation>
</comment>
<comment type="similarity">
    <text evidence="7">Belongs to the binding-protein-dependent transport system permease family.</text>
</comment>
<dbReference type="GO" id="GO:0005886">
    <property type="term" value="C:plasma membrane"/>
    <property type="evidence" value="ECO:0007669"/>
    <property type="project" value="UniProtKB-SubCell"/>
</dbReference>
<dbReference type="AlphaFoldDB" id="A0A8J7FPQ1"/>
<dbReference type="PANTHER" id="PTHR30193:SF44">
    <property type="entry name" value="LACTOSE TRANSPORT SYSTEM PERMEASE PROTEIN LACF"/>
    <property type="match status" value="1"/>
</dbReference>
<keyword evidence="6 7" id="KW-0472">Membrane</keyword>
<feature type="transmembrane region" description="Helical" evidence="7">
    <location>
        <begin position="58"/>
        <end position="78"/>
    </location>
</feature>
<dbReference type="Proteomes" id="UP000604481">
    <property type="component" value="Unassembled WGS sequence"/>
</dbReference>
<name>A0A8J7FPQ1_9NEIS</name>
<organism evidence="9 10">
    <name type="scientific">Chitinilyticum piscinae</name>
    <dbReference type="NCBI Taxonomy" id="2866724"/>
    <lineage>
        <taxon>Bacteria</taxon>
        <taxon>Pseudomonadati</taxon>
        <taxon>Pseudomonadota</taxon>
        <taxon>Betaproteobacteria</taxon>
        <taxon>Neisseriales</taxon>
        <taxon>Chitinibacteraceae</taxon>
        <taxon>Chitinilyticum</taxon>
    </lineage>
</organism>
<gene>
    <name evidence="9" type="ORF">INR99_11305</name>
</gene>
<evidence type="ECO:0000313" key="10">
    <source>
        <dbReference type="Proteomes" id="UP000604481"/>
    </source>
</evidence>
<keyword evidence="4 7" id="KW-0812">Transmembrane</keyword>
<feature type="transmembrane region" description="Helical" evidence="7">
    <location>
        <begin position="90"/>
        <end position="110"/>
    </location>
</feature>
<comment type="caution">
    <text evidence="9">The sequence shown here is derived from an EMBL/GenBank/DDBJ whole genome shotgun (WGS) entry which is preliminary data.</text>
</comment>
<dbReference type="EMBL" id="JADFUA010000006">
    <property type="protein sequence ID" value="MBE9609929.1"/>
    <property type="molecule type" value="Genomic_DNA"/>
</dbReference>
<dbReference type="Pfam" id="PF00528">
    <property type="entry name" value="BPD_transp_1"/>
    <property type="match status" value="1"/>
</dbReference>
<dbReference type="GO" id="GO:0055085">
    <property type="term" value="P:transmembrane transport"/>
    <property type="evidence" value="ECO:0007669"/>
    <property type="project" value="InterPro"/>
</dbReference>
<keyword evidence="3" id="KW-1003">Cell membrane</keyword>
<evidence type="ECO:0000256" key="3">
    <source>
        <dbReference type="ARBA" id="ARBA00022475"/>
    </source>
</evidence>
<evidence type="ECO:0000256" key="4">
    <source>
        <dbReference type="ARBA" id="ARBA00022692"/>
    </source>
</evidence>
<dbReference type="SUPFAM" id="SSF161098">
    <property type="entry name" value="MetI-like"/>
    <property type="match status" value="1"/>
</dbReference>
<keyword evidence="5 7" id="KW-1133">Transmembrane helix</keyword>
<dbReference type="PANTHER" id="PTHR30193">
    <property type="entry name" value="ABC TRANSPORTER PERMEASE PROTEIN"/>
    <property type="match status" value="1"/>
</dbReference>
<reference evidence="9 10" key="1">
    <citation type="submission" date="2020-10" db="EMBL/GenBank/DDBJ databases">
        <title>The genome sequence of Chitinilyticum litopenaei 4Y14.</title>
        <authorList>
            <person name="Liu Y."/>
        </authorList>
    </citation>
    <scope>NUCLEOTIDE SEQUENCE [LARGE SCALE GENOMIC DNA]</scope>
    <source>
        <strain evidence="9 10">4Y14</strain>
    </source>
</reference>
<dbReference type="CDD" id="cd06261">
    <property type="entry name" value="TM_PBP2"/>
    <property type="match status" value="1"/>
</dbReference>
<protein>
    <submittedName>
        <fullName evidence="9">Sugar ABC transporter permease</fullName>
    </submittedName>
</protein>
<dbReference type="InterPro" id="IPR051393">
    <property type="entry name" value="ABC_transporter_permease"/>
</dbReference>
<evidence type="ECO:0000256" key="7">
    <source>
        <dbReference type="RuleBase" id="RU363032"/>
    </source>
</evidence>
<feature type="domain" description="ABC transmembrane type-1" evidence="8">
    <location>
        <begin position="54"/>
        <end position="272"/>
    </location>
</feature>
<dbReference type="InterPro" id="IPR035906">
    <property type="entry name" value="MetI-like_sf"/>
</dbReference>
<feature type="transmembrane region" description="Helical" evidence="7">
    <location>
        <begin position="147"/>
        <end position="166"/>
    </location>
</feature>
<evidence type="ECO:0000256" key="1">
    <source>
        <dbReference type="ARBA" id="ARBA00004651"/>
    </source>
</evidence>
<proteinExistence type="inferred from homology"/>
<evidence type="ECO:0000256" key="6">
    <source>
        <dbReference type="ARBA" id="ARBA00023136"/>
    </source>
</evidence>
<sequence>MGIFTFWPVGYNTYLAFHIYDIAEGTARVASAEDGGYFTHFKYIYGEDLFHQALKNSLLYLLVVPCIQLAALVMAKLVNNKLPGMTFFRATYYIPVITAISVAGVAWAFVYKFDGMLNGFLTWITHFVGIHSGFEKVEIDWIGNPDIALYSVMVFTFWKGLGYYMVLYLAGLQAIPAEVEEAAILDGANAWDRFWKITVPMVKPTILLCTLLSTIAAMKAFQEVIVLTKGQSDTYTALFYVYDQAFRNYNFGRAAAAGLVVTFFCMILAVIQFRFFGEKK</sequence>
<evidence type="ECO:0000256" key="5">
    <source>
        <dbReference type="ARBA" id="ARBA00022989"/>
    </source>
</evidence>
<dbReference type="InterPro" id="IPR000515">
    <property type="entry name" value="MetI-like"/>
</dbReference>
<keyword evidence="2 7" id="KW-0813">Transport</keyword>